<dbReference type="OrthoDB" id="195316at2"/>
<reference evidence="2 3" key="1">
    <citation type="submission" date="2019-06" db="EMBL/GenBank/DDBJ databases">
        <authorList>
            <person name="Lee I."/>
            <person name="Jang G.I."/>
            <person name="Hwang C.Y."/>
        </authorList>
    </citation>
    <scope>NUCLEOTIDE SEQUENCE [LARGE SCALE GENOMIC DNA]</scope>
    <source>
        <strain evidence="2 3">PAMC 28131</strain>
    </source>
</reference>
<dbReference type="RefSeq" id="WP_140928706.1">
    <property type="nucleotide sequence ID" value="NZ_VFSU01000028.1"/>
</dbReference>
<proteinExistence type="predicted"/>
<feature type="chain" id="PRO_5021236224" evidence="1">
    <location>
        <begin position="21"/>
        <end position="170"/>
    </location>
</feature>
<evidence type="ECO:0000313" key="3">
    <source>
        <dbReference type="Proteomes" id="UP000319897"/>
    </source>
</evidence>
<accession>A0A501XI15</accession>
<dbReference type="PIRSF" id="PIRSF014995">
    <property type="entry name" value="UCP014995"/>
    <property type="match status" value="1"/>
</dbReference>
<evidence type="ECO:0000256" key="1">
    <source>
        <dbReference type="SAM" id="SignalP"/>
    </source>
</evidence>
<name>A0A501XI15_9SPHN</name>
<dbReference type="Proteomes" id="UP000319897">
    <property type="component" value="Unassembled WGS sequence"/>
</dbReference>
<gene>
    <name evidence="2" type="ORF">FJQ54_12290</name>
</gene>
<dbReference type="InterPro" id="IPR014469">
    <property type="entry name" value="DUF2271"/>
</dbReference>
<dbReference type="Pfam" id="PF10029">
    <property type="entry name" value="DUF2271"/>
    <property type="match status" value="1"/>
</dbReference>
<feature type="signal peptide" evidence="1">
    <location>
        <begin position="1"/>
        <end position="20"/>
    </location>
</feature>
<keyword evidence="3" id="KW-1185">Reference proteome</keyword>
<dbReference type="AlphaFoldDB" id="A0A501XI15"/>
<evidence type="ECO:0000313" key="2">
    <source>
        <dbReference type="EMBL" id="TPE60180.1"/>
    </source>
</evidence>
<comment type="caution">
    <text evidence="2">The sequence shown here is derived from an EMBL/GenBank/DDBJ whole genome shotgun (WGS) entry which is preliminary data.</text>
</comment>
<protein>
    <submittedName>
        <fullName evidence="2">DUF2271 domain-containing protein</fullName>
    </submittedName>
</protein>
<organism evidence="2 3">
    <name type="scientific">Sandaracinobacter neustonicus</name>
    <dbReference type="NCBI Taxonomy" id="1715348"/>
    <lineage>
        <taxon>Bacteria</taxon>
        <taxon>Pseudomonadati</taxon>
        <taxon>Pseudomonadota</taxon>
        <taxon>Alphaproteobacteria</taxon>
        <taxon>Sphingomonadales</taxon>
        <taxon>Sphingosinicellaceae</taxon>
        <taxon>Sandaracinobacter</taxon>
    </lineage>
</organism>
<keyword evidence="1" id="KW-0732">Signal</keyword>
<dbReference type="EMBL" id="VFSU01000028">
    <property type="protein sequence ID" value="TPE60180.1"/>
    <property type="molecule type" value="Genomic_DNA"/>
</dbReference>
<sequence length="170" mass="18490">MRTNILSAPVLLLATSPAFAAGLDVSLTIPTLKVAEYHRPYVAIWIEPEGGEAKTLAVWYDIKLKDKEGEKWLRDIRTWWRKSGRTLSFPVDGVSGATRAPGTHKISFTEGQGPLGKLAPGKYELVVEAAREVGGRELLRLPFQWPPKGGEVVKAAGSTELGAASVTLQR</sequence>